<dbReference type="EMBL" id="CASHSV030000615">
    <property type="protein sequence ID" value="CAJ2669920.1"/>
    <property type="molecule type" value="Genomic_DNA"/>
</dbReference>
<proteinExistence type="predicted"/>
<protein>
    <submittedName>
        <fullName evidence="1">Uncharacterized protein</fullName>
    </submittedName>
</protein>
<gene>
    <name evidence="1" type="ORF">MILVUS5_LOCUS34041</name>
</gene>
<evidence type="ECO:0000313" key="1">
    <source>
        <dbReference type="EMBL" id="CAJ2669920.1"/>
    </source>
</evidence>
<dbReference type="Proteomes" id="UP001177021">
    <property type="component" value="Unassembled WGS sequence"/>
</dbReference>
<sequence>MVATNILSLSLYHLSTTLQSPKSPKPLDTMPLMNKLDQRLSRLVNRQQAKELVSIAKTTISCLVDSQQSRPTMEQVSREVLSV</sequence>
<evidence type="ECO:0000313" key="2">
    <source>
        <dbReference type="Proteomes" id="UP001177021"/>
    </source>
</evidence>
<reference evidence="1" key="1">
    <citation type="submission" date="2023-10" db="EMBL/GenBank/DDBJ databases">
        <authorList>
            <person name="Rodriguez Cubillos JULIANA M."/>
            <person name="De Vega J."/>
        </authorList>
    </citation>
    <scope>NUCLEOTIDE SEQUENCE</scope>
</reference>
<organism evidence="1 2">
    <name type="scientific">Trifolium pratense</name>
    <name type="common">Red clover</name>
    <dbReference type="NCBI Taxonomy" id="57577"/>
    <lineage>
        <taxon>Eukaryota</taxon>
        <taxon>Viridiplantae</taxon>
        <taxon>Streptophyta</taxon>
        <taxon>Embryophyta</taxon>
        <taxon>Tracheophyta</taxon>
        <taxon>Spermatophyta</taxon>
        <taxon>Magnoliopsida</taxon>
        <taxon>eudicotyledons</taxon>
        <taxon>Gunneridae</taxon>
        <taxon>Pentapetalae</taxon>
        <taxon>rosids</taxon>
        <taxon>fabids</taxon>
        <taxon>Fabales</taxon>
        <taxon>Fabaceae</taxon>
        <taxon>Papilionoideae</taxon>
        <taxon>50 kb inversion clade</taxon>
        <taxon>NPAAA clade</taxon>
        <taxon>Hologalegina</taxon>
        <taxon>IRL clade</taxon>
        <taxon>Trifolieae</taxon>
        <taxon>Trifolium</taxon>
    </lineage>
</organism>
<accession>A0ACB0LMR6</accession>
<name>A0ACB0LMR6_TRIPR</name>
<comment type="caution">
    <text evidence="1">The sequence shown here is derived from an EMBL/GenBank/DDBJ whole genome shotgun (WGS) entry which is preliminary data.</text>
</comment>
<keyword evidence="2" id="KW-1185">Reference proteome</keyword>